<dbReference type="NCBIfam" id="NF003816">
    <property type="entry name" value="PRK05406.1-5"/>
    <property type="match status" value="1"/>
</dbReference>
<dbReference type="SUPFAM" id="SSF88713">
    <property type="entry name" value="Glycoside hydrolase/deacetylase"/>
    <property type="match status" value="1"/>
</dbReference>
<dbReference type="EC" id="3.5.2.9" evidence="1"/>
<dbReference type="PANTHER" id="PTHR30292">
    <property type="entry name" value="UNCHARACTERIZED PROTEIN YBGL-RELATED"/>
    <property type="match status" value="1"/>
</dbReference>
<dbReference type="Pfam" id="PF03746">
    <property type="entry name" value="LamB_YcsF"/>
    <property type="match status" value="1"/>
</dbReference>
<dbReference type="RefSeq" id="WP_377063740.1">
    <property type="nucleotide sequence ID" value="NZ_JBHSJJ010000004.1"/>
</dbReference>
<keyword evidence="1" id="KW-0378">Hydrolase</keyword>
<dbReference type="Proteomes" id="UP001595818">
    <property type="component" value="Unassembled WGS sequence"/>
</dbReference>
<comment type="caution">
    <text evidence="1">The sequence shown here is derived from an EMBL/GenBank/DDBJ whole genome shotgun (WGS) entry which is preliminary data.</text>
</comment>
<gene>
    <name evidence="1" type="primary">pxpA</name>
    <name evidence="1" type="ORF">ACFPFU_09230</name>
</gene>
<name>A0ABV9SZL7_9BACT</name>
<dbReference type="PANTHER" id="PTHR30292:SF0">
    <property type="entry name" value="5-OXOPROLINASE SUBUNIT A"/>
    <property type="match status" value="1"/>
</dbReference>
<sequence>MNLRRIDINCDLGEGIGNDEAIMPYISSANIACGGHAGNKKTVAKTIELAIRYGVKIGAHPSYPDKKNFGRVTFPISSSALAETLMEQILLTQEIAFSKGQELNHIKPHGALYHAATRNDDVASLIVELVKRNFKKSILYAPFRSKLADIAIKNKLGVKHEVFADRSYLSDLSLVSRQHAGAVLSDPDLITQHVMHMVEKGKVKTINGEEIEIFAETVCVHGDHPGAVATAAAIFKALKDKNYTIG</sequence>
<dbReference type="GO" id="GO:0017168">
    <property type="term" value="F:5-oxoprolinase (ATP-hydrolyzing) activity"/>
    <property type="evidence" value="ECO:0007669"/>
    <property type="project" value="UniProtKB-EC"/>
</dbReference>
<dbReference type="CDD" id="cd10801">
    <property type="entry name" value="LamB_YcsF_like_1"/>
    <property type="match status" value="1"/>
</dbReference>
<dbReference type="NCBIfam" id="NF003814">
    <property type="entry name" value="PRK05406.1-3"/>
    <property type="match status" value="1"/>
</dbReference>
<evidence type="ECO:0000313" key="2">
    <source>
        <dbReference type="Proteomes" id="UP001595818"/>
    </source>
</evidence>
<organism evidence="1 2">
    <name type="scientific">Negadavirga shengliensis</name>
    <dbReference type="NCBI Taxonomy" id="1389218"/>
    <lineage>
        <taxon>Bacteria</taxon>
        <taxon>Pseudomonadati</taxon>
        <taxon>Bacteroidota</taxon>
        <taxon>Cytophagia</taxon>
        <taxon>Cytophagales</taxon>
        <taxon>Cyclobacteriaceae</taxon>
        <taxon>Negadavirga</taxon>
    </lineage>
</organism>
<dbReference type="Gene3D" id="3.20.20.370">
    <property type="entry name" value="Glycoside hydrolase/deacetylase"/>
    <property type="match status" value="1"/>
</dbReference>
<evidence type="ECO:0000313" key="1">
    <source>
        <dbReference type="EMBL" id="MFC4871867.1"/>
    </source>
</evidence>
<proteinExistence type="predicted"/>
<reference evidence="2" key="1">
    <citation type="journal article" date="2019" name="Int. J. Syst. Evol. Microbiol.">
        <title>The Global Catalogue of Microorganisms (GCM) 10K type strain sequencing project: providing services to taxonomists for standard genome sequencing and annotation.</title>
        <authorList>
            <consortium name="The Broad Institute Genomics Platform"/>
            <consortium name="The Broad Institute Genome Sequencing Center for Infectious Disease"/>
            <person name="Wu L."/>
            <person name="Ma J."/>
        </authorList>
    </citation>
    <scope>NUCLEOTIDE SEQUENCE [LARGE SCALE GENOMIC DNA]</scope>
    <source>
        <strain evidence="2">CGMCC 4.7466</strain>
    </source>
</reference>
<protein>
    <submittedName>
        <fullName evidence="1">5-oxoprolinase subunit PxpA</fullName>
        <ecNumber evidence="1">3.5.2.9</ecNumber>
    </submittedName>
</protein>
<dbReference type="EMBL" id="JBHSJJ010000004">
    <property type="protein sequence ID" value="MFC4871867.1"/>
    <property type="molecule type" value="Genomic_DNA"/>
</dbReference>
<dbReference type="InterPro" id="IPR011330">
    <property type="entry name" value="Glyco_hydro/deAcase_b/a-brl"/>
</dbReference>
<accession>A0ABV9SZL7</accession>
<keyword evidence="2" id="KW-1185">Reference proteome</keyword>
<dbReference type="InterPro" id="IPR005501">
    <property type="entry name" value="LamB/YcsF/PxpA-like"/>
</dbReference>